<dbReference type="AlphaFoldDB" id="A0A0N5AT49"/>
<evidence type="ECO:0000256" key="1">
    <source>
        <dbReference type="SAM" id="Phobius"/>
    </source>
</evidence>
<dbReference type="PANTHER" id="PTHR10153">
    <property type="entry name" value="SMALL CONDUCTANCE CALCIUM-ACTIVATED POTASSIUM CHANNEL"/>
    <property type="match status" value="1"/>
</dbReference>
<feature type="transmembrane region" description="Helical" evidence="1">
    <location>
        <begin position="333"/>
        <end position="353"/>
    </location>
</feature>
<dbReference type="InterPro" id="IPR004178">
    <property type="entry name" value="CaM-bd_dom"/>
</dbReference>
<dbReference type="SUPFAM" id="SSF81324">
    <property type="entry name" value="Voltage-gated potassium channels"/>
    <property type="match status" value="1"/>
</dbReference>
<dbReference type="STRING" id="451379.A0A0N5AT49"/>
<keyword evidence="3" id="KW-1185">Reference proteome</keyword>
<dbReference type="InterPro" id="IPR015449">
    <property type="entry name" value="K_chnl_Ca-activ_SK"/>
</dbReference>
<dbReference type="Pfam" id="PF07885">
    <property type="entry name" value="Ion_trans_2"/>
    <property type="match status" value="1"/>
</dbReference>
<accession>A0A0N5AT49</accession>
<dbReference type="SMART" id="SM01053">
    <property type="entry name" value="CaMBD"/>
    <property type="match status" value="1"/>
</dbReference>
<keyword evidence="1" id="KW-0472">Membrane</keyword>
<feature type="transmembrane region" description="Helical" evidence="1">
    <location>
        <begin position="302"/>
        <end position="321"/>
    </location>
</feature>
<dbReference type="InterPro" id="IPR013099">
    <property type="entry name" value="K_chnl_dom"/>
</dbReference>
<protein>
    <submittedName>
        <fullName evidence="4">CaMBD domain-containing protein</fullName>
    </submittedName>
</protein>
<sequence>MSHTIRYPNPMIKVEETGSQLRISPTSRSVHATFQKQSLDKNTENGGILKQSVEKIERLNSRYGVPVDVSAVKMVYRIRSERLKNRVNINDLCLYLAVVGILIMIVDNEITGQCIFGITKSHPVSIVLRIVLALSTLLLVSQIIRYHINEIRLEMVDCGADDWRVVITWHRVLQFFAEVILCSVCPLPYTGKQTWIFMENTRVSNKIHHKDVPVDVLLSLLMIGRVYLVGRYMVLHSKQFQDASTRTLAALNRIQVNFSFVMKSMLQQHPLSFITAFTLVFWVVTAWTFVQCERYGREEETVLLYSNAMWFIAITFMLNGYGDIVPFTHVGRIIAIIVGVVGAIVSSIMIAVISKKILLSQGQNNVNNFMEDSRLTRAHEDAAARVLQHTWHIHKCWTSGDNDDGHLRKYQRKFLRAIH</sequence>
<keyword evidence="1" id="KW-1133">Transmembrane helix</keyword>
<organism evidence="3 4">
    <name type="scientific">Syphacia muris</name>
    <dbReference type="NCBI Taxonomy" id="451379"/>
    <lineage>
        <taxon>Eukaryota</taxon>
        <taxon>Metazoa</taxon>
        <taxon>Ecdysozoa</taxon>
        <taxon>Nematoda</taxon>
        <taxon>Chromadorea</taxon>
        <taxon>Rhabditida</taxon>
        <taxon>Spirurina</taxon>
        <taxon>Oxyuridomorpha</taxon>
        <taxon>Oxyuroidea</taxon>
        <taxon>Oxyuridae</taxon>
        <taxon>Syphacia</taxon>
    </lineage>
</organism>
<dbReference type="Proteomes" id="UP000046393">
    <property type="component" value="Unplaced"/>
</dbReference>
<dbReference type="Pfam" id="PF03530">
    <property type="entry name" value="SK_channel"/>
    <property type="match status" value="1"/>
</dbReference>
<feature type="domain" description="Calmodulin-binding" evidence="2">
    <location>
        <begin position="372"/>
        <end position="419"/>
    </location>
</feature>
<feature type="transmembrane region" description="Helical" evidence="1">
    <location>
        <begin position="212"/>
        <end position="230"/>
    </location>
</feature>
<reference evidence="4" key="1">
    <citation type="submission" date="2017-02" db="UniProtKB">
        <authorList>
            <consortium name="WormBaseParasite"/>
        </authorList>
    </citation>
    <scope>IDENTIFICATION</scope>
</reference>
<evidence type="ECO:0000313" key="3">
    <source>
        <dbReference type="Proteomes" id="UP000046393"/>
    </source>
</evidence>
<dbReference type="WBParaSite" id="SMUV_0000799301-mRNA-1">
    <property type="protein sequence ID" value="SMUV_0000799301-mRNA-1"/>
    <property type="gene ID" value="SMUV_0000799301"/>
</dbReference>
<dbReference type="GO" id="GO:0016286">
    <property type="term" value="F:small conductance calcium-activated potassium channel activity"/>
    <property type="evidence" value="ECO:0007669"/>
    <property type="project" value="InterPro"/>
</dbReference>
<dbReference type="Pfam" id="PF02888">
    <property type="entry name" value="CaMBD"/>
    <property type="match status" value="1"/>
</dbReference>
<feature type="transmembrane region" description="Helical" evidence="1">
    <location>
        <begin position="126"/>
        <end position="144"/>
    </location>
</feature>
<feature type="transmembrane region" description="Helical" evidence="1">
    <location>
        <begin position="271"/>
        <end position="290"/>
    </location>
</feature>
<keyword evidence="1" id="KW-0812">Transmembrane</keyword>
<proteinExistence type="predicted"/>
<dbReference type="GO" id="GO:0016020">
    <property type="term" value="C:membrane"/>
    <property type="evidence" value="ECO:0007669"/>
    <property type="project" value="InterPro"/>
</dbReference>
<evidence type="ECO:0000313" key="4">
    <source>
        <dbReference type="WBParaSite" id="SMUV_0000799301-mRNA-1"/>
    </source>
</evidence>
<dbReference type="Gene3D" id="1.10.287.70">
    <property type="match status" value="2"/>
</dbReference>
<dbReference type="GO" id="GO:0005516">
    <property type="term" value="F:calmodulin binding"/>
    <property type="evidence" value="ECO:0007669"/>
    <property type="project" value="InterPro"/>
</dbReference>
<name>A0A0N5AT49_9BILA</name>
<feature type="transmembrane region" description="Helical" evidence="1">
    <location>
        <begin position="87"/>
        <end position="106"/>
    </location>
</feature>
<evidence type="ECO:0000259" key="2">
    <source>
        <dbReference type="SMART" id="SM01053"/>
    </source>
</evidence>